<evidence type="ECO:0000313" key="3">
    <source>
        <dbReference type="Proteomes" id="UP000000374"/>
    </source>
</evidence>
<name>A1WRR3_VEREI</name>
<evidence type="ECO:0000256" key="1">
    <source>
        <dbReference type="ARBA" id="ARBA00022679"/>
    </source>
</evidence>
<dbReference type="STRING" id="391735.Veis_4622"/>
<dbReference type="PANTHER" id="PTHR13707:SF60">
    <property type="entry name" value="ACETATE COA-TRANSFERASE SUBUNIT ALPHA"/>
    <property type="match status" value="1"/>
</dbReference>
<dbReference type="Pfam" id="PF01144">
    <property type="entry name" value="CoA_trans"/>
    <property type="match status" value="2"/>
</dbReference>
<dbReference type="KEGG" id="vei:Veis_4622"/>
<dbReference type="SMART" id="SM00882">
    <property type="entry name" value="CoA_trans"/>
    <property type="match status" value="1"/>
</dbReference>
<keyword evidence="3" id="KW-1185">Reference proteome</keyword>
<gene>
    <name evidence="2" type="ordered locus">Veis_4622</name>
</gene>
<dbReference type="eggNOG" id="COG1788">
    <property type="taxonomic scope" value="Bacteria"/>
</dbReference>
<dbReference type="RefSeq" id="WP_011812303.1">
    <property type="nucleotide sequence ID" value="NC_008786.1"/>
</dbReference>
<dbReference type="SUPFAM" id="SSF100950">
    <property type="entry name" value="NagB/RpiA/CoA transferase-like"/>
    <property type="match status" value="2"/>
</dbReference>
<dbReference type="GeneID" id="76464039"/>
<organism evidence="2 3">
    <name type="scientific">Verminephrobacter eiseniae (strain EF01-2)</name>
    <dbReference type="NCBI Taxonomy" id="391735"/>
    <lineage>
        <taxon>Bacteria</taxon>
        <taxon>Pseudomonadati</taxon>
        <taxon>Pseudomonadota</taxon>
        <taxon>Betaproteobacteria</taxon>
        <taxon>Burkholderiales</taxon>
        <taxon>Comamonadaceae</taxon>
        <taxon>Verminephrobacter</taxon>
    </lineage>
</organism>
<protein>
    <submittedName>
        <fullName evidence="2">3-oxoacid CoA-transferase, A subunit</fullName>
    </submittedName>
</protein>
<accession>A1WRR3</accession>
<dbReference type="Gene3D" id="3.40.1080.10">
    <property type="entry name" value="Glutaconate Coenzyme A-transferase"/>
    <property type="match status" value="2"/>
</dbReference>
<reference evidence="3" key="1">
    <citation type="submission" date="2006-12" db="EMBL/GenBank/DDBJ databases">
        <title>Complete sequence of chromosome 1 of Verminephrobacter eiseniae EF01-2.</title>
        <authorList>
            <person name="Copeland A."/>
            <person name="Lucas S."/>
            <person name="Lapidus A."/>
            <person name="Barry K."/>
            <person name="Detter J.C."/>
            <person name="Glavina del Rio T."/>
            <person name="Dalin E."/>
            <person name="Tice H."/>
            <person name="Pitluck S."/>
            <person name="Chertkov O."/>
            <person name="Brettin T."/>
            <person name="Bruce D."/>
            <person name="Han C."/>
            <person name="Tapia R."/>
            <person name="Gilna P."/>
            <person name="Schmutz J."/>
            <person name="Larimer F."/>
            <person name="Land M."/>
            <person name="Hauser L."/>
            <person name="Kyrpides N."/>
            <person name="Kim E."/>
            <person name="Stahl D."/>
            <person name="Richardson P."/>
        </authorList>
    </citation>
    <scope>NUCLEOTIDE SEQUENCE [LARGE SCALE GENOMIC DNA]</scope>
    <source>
        <strain evidence="3">EF01-2</strain>
    </source>
</reference>
<sequence>MRAKTCHSVTEALRDVMSGASIYVGGFGGSGIPARLLRGLLDKQGVKDLTLINNNAGAGDTSFLGLVRAGRVGRIVCSYPRMPGNEVLREQVEAGRLQVDVMPQGTLVERIRAAGAGQGPFFTPTGFGTPLAQGKETRMYKGRGYVLEEPLAADFAFVRASQADTTGNLVSRHRSSVGLRWPSKRIAALHRLPIRSVLAARCALRCAPMAARSLRHLTGDATLAYRYAQRNFGPIMCMGAATTIVEVEQIVALGALAPDVIITPSLFVNRLLQDDAA</sequence>
<dbReference type="PANTHER" id="PTHR13707">
    <property type="entry name" value="KETOACID-COENZYME A TRANSFERASE"/>
    <property type="match status" value="1"/>
</dbReference>
<keyword evidence="1 2" id="KW-0808">Transferase</keyword>
<dbReference type="HOGENOM" id="CLU_019942_2_1_4"/>
<dbReference type="NCBIfam" id="TIGR02429">
    <property type="entry name" value="pcaI_scoA_fam"/>
    <property type="match status" value="1"/>
</dbReference>
<dbReference type="InterPro" id="IPR037171">
    <property type="entry name" value="NagB/RpiA_transferase-like"/>
</dbReference>
<evidence type="ECO:0000313" key="2">
    <source>
        <dbReference type="EMBL" id="ABM60320.1"/>
    </source>
</evidence>
<dbReference type="AlphaFoldDB" id="A1WRR3"/>
<dbReference type="Proteomes" id="UP000000374">
    <property type="component" value="Chromosome"/>
</dbReference>
<proteinExistence type="predicted"/>
<dbReference type="InterPro" id="IPR004165">
    <property type="entry name" value="CoA_trans_fam_I"/>
</dbReference>
<dbReference type="GO" id="GO:0008410">
    <property type="term" value="F:CoA-transferase activity"/>
    <property type="evidence" value="ECO:0007669"/>
    <property type="project" value="InterPro"/>
</dbReference>
<dbReference type="InterPro" id="IPR012792">
    <property type="entry name" value="3-oxoacid_CoA-transf_A"/>
</dbReference>
<dbReference type="EMBL" id="CP000542">
    <property type="protein sequence ID" value="ABM60320.1"/>
    <property type="molecule type" value="Genomic_DNA"/>
</dbReference>